<protein>
    <recommendedName>
        <fullName evidence="3">Helix-turn-helix domain-containing protein</fullName>
    </recommendedName>
</protein>
<evidence type="ECO:0008006" key="3">
    <source>
        <dbReference type="Google" id="ProtNLM"/>
    </source>
</evidence>
<accession>A0AB36I513</accession>
<dbReference type="AlphaFoldDB" id="A0AB36I513"/>
<comment type="caution">
    <text evidence="1">The sequence shown here is derived from an EMBL/GenBank/DDBJ whole genome shotgun (WGS) entry which is preliminary data.</text>
</comment>
<evidence type="ECO:0000313" key="2">
    <source>
        <dbReference type="Proteomes" id="UP000184174"/>
    </source>
</evidence>
<reference evidence="1 2" key="1">
    <citation type="submission" date="2016-10" db="EMBL/GenBank/DDBJ databases">
        <title>Genome sequence of Lactobacillus reuteri 121, a source of glucan and fructan exopolysaccharides.</title>
        <authorList>
            <person name="Gangoiti J."/>
            <person name="Lammerts Van Bueren A."/>
            <person name="Dijkhuizen L."/>
        </authorList>
    </citation>
    <scope>NUCLEOTIDE SEQUENCE [LARGE SCALE GENOMIC DNA]</scope>
    <source>
        <strain evidence="1 2">121</strain>
    </source>
</reference>
<sequence>MNNKILTDKYKKYEMPKNMLFIVVDSNVLTKSLSNTELGLYVFLKAQAGRNILKGSTPCLSTTVGKITKMLSWQKGTKAINDMINTLVRANLIVVESCSGKTLNLAFPDDQISLINNGYCKVYAHSINKIIHSINGKQILSYIGFYTCFRSTIFEKTQESCVYDKSPRRLTMLCNLSEASIRNYFQWFRKNNILANFYVRCVRSDELTYNKYIYADMHDCNKLVEYIKDNRYGSVITEVLE</sequence>
<name>A0AB36I513_LIMRT</name>
<organism evidence="1 2">
    <name type="scientific">Limosilactobacillus reuteri</name>
    <name type="common">Lactobacillus reuteri</name>
    <dbReference type="NCBI Taxonomy" id="1598"/>
    <lineage>
        <taxon>Bacteria</taxon>
        <taxon>Bacillati</taxon>
        <taxon>Bacillota</taxon>
        <taxon>Bacilli</taxon>
        <taxon>Lactobacillales</taxon>
        <taxon>Lactobacillaceae</taxon>
        <taxon>Limosilactobacillus</taxon>
    </lineage>
</organism>
<evidence type="ECO:0000313" key="1">
    <source>
        <dbReference type="EMBL" id="OJI11705.1"/>
    </source>
</evidence>
<dbReference type="Proteomes" id="UP000184174">
    <property type="component" value="Unassembled WGS sequence"/>
</dbReference>
<proteinExistence type="predicted"/>
<dbReference type="RefSeq" id="WP_072574804.1">
    <property type="nucleotide sequence ID" value="NZ_CAKMAY010000067.1"/>
</dbReference>
<gene>
    <name evidence="1" type="ORF">BJI45_00385</name>
</gene>
<dbReference type="EMBL" id="MKQH01000006">
    <property type="protein sequence ID" value="OJI11705.1"/>
    <property type="molecule type" value="Genomic_DNA"/>
</dbReference>